<name>A0A9X3BRA1_9MYCO</name>
<feature type="compositionally biased region" description="Polar residues" evidence="1">
    <location>
        <begin position="195"/>
        <end position="204"/>
    </location>
</feature>
<evidence type="ECO:0000256" key="1">
    <source>
        <dbReference type="SAM" id="MobiDB-lite"/>
    </source>
</evidence>
<gene>
    <name evidence="2" type="ORF">H7K45_02060</name>
</gene>
<dbReference type="Proteomes" id="UP001141629">
    <property type="component" value="Unassembled WGS sequence"/>
</dbReference>
<dbReference type="InterPro" id="IPR036388">
    <property type="entry name" value="WH-like_DNA-bd_sf"/>
</dbReference>
<feature type="region of interest" description="Disordered" evidence="1">
    <location>
        <begin position="103"/>
        <end position="149"/>
    </location>
</feature>
<dbReference type="Pfam" id="PF13730">
    <property type="entry name" value="HTH_36"/>
    <property type="match status" value="1"/>
</dbReference>
<organism evidence="2 3">
    <name type="scientific">Mycobacterium yunnanensis</name>
    <dbReference type="NCBI Taxonomy" id="368477"/>
    <lineage>
        <taxon>Bacteria</taxon>
        <taxon>Bacillati</taxon>
        <taxon>Actinomycetota</taxon>
        <taxon>Actinomycetes</taxon>
        <taxon>Mycobacteriales</taxon>
        <taxon>Mycobacteriaceae</taxon>
        <taxon>Mycobacterium</taxon>
    </lineage>
</organism>
<evidence type="ECO:0000313" key="2">
    <source>
        <dbReference type="EMBL" id="MCV7419314.1"/>
    </source>
</evidence>
<proteinExistence type="predicted"/>
<accession>A0A9X3BRA1</accession>
<feature type="region of interest" description="Disordered" evidence="1">
    <location>
        <begin position="171"/>
        <end position="230"/>
    </location>
</feature>
<dbReference type="AlphaFoldDB" id="A0A9X3BRA1"/>
<comment type="caution">
    <text evidence="2">The sequence shown here is derived from an EMBL/GenBank/DDBJ whole genome shotgun (WGS) entry which is preliminary data.</text>
</comment>
<reference evidence="2" key="1">
    <citation type="submission" date="2020-07" db="EMBL/GenBank/DDBJ databases">
        <authorList>
            <person name="Pettersson B.M.F."/>
            <person name="Behra P.R.K."/>
            <person name="Ramesh M."/>
            <person name="Das S."/>
            <person name="Dasgupta S."/>
            <person name="Kirsebom L.A."/>
        </authorList>
    </citation>
    <scope>NUCLEOTIDE SEQUENCE</scope>
    <source>
        <strain evidence="2">DSM 44838</strain>
    </source>
</reference>
<evidence type="ECO:0000313" key="3">
    <source>
        <dbReference type="Proteomes" id="UP001141629"/>
    </source>
</evidence>
<sequence>MRGQHDGGGGLSDTNPDRDDRLLPYPAWLHHERFTPTMVKVYMAWRSFDQGGGAWASIQTIADELGMSDRTVQTKTRQLEKLGALKVQSRFDGERQLTNLYSFPRTPGVQSASDPGEINLSDIASSGPGDCSSPRPGTKGTAPLGEVVAPSPGMQEQEVAGVTDAARQGVKDTAGVGVSETSPEEVSDVDRSSLNKDTSTTYPSESEGDPSESLEMPGAAGSREDVPPQVTSSGNTIYLLSPEIDQFVNFFEFYVQRRAKKPITMTRRRRWRHSTLGLLAARKHPIDEACALVTWLFDECDGHLPIKLERGETKITRVAQILDNYDALLVAKVEGTTRIVEPTITIGVGKRLSPLQLEAQVTELVGMFTAYRESLGKPDVVDDYRVNNWAKTFRIMLTADRRAFDDISFVIASFRELENLMDHSRYSTDVFPLRADFEWQLTERRGLRDALRERAKIEGSNATKKPSPTPGPAFEDDRPVPRMAHAETGVHTNMGENIEERRRRYEEGAARARMLEDSAARIAWPSSRGPLQPFSNGL</sequence>
<feature type="region of interest" description="Disordered" evidence="1">
    <location>
        <begin position="454"/>
        <end position="479"/>
    </location>
</feature>
<dbReference type="EMBL" id="JACKVK010000001">
    <property type="protein sequence ID" value="MCV7419314.1"/>
    <property type="molecule type" value="Genomic_DNA"/>
</dbReference>
<dbReference type="Gene3D" id="1.10.10.10">
    <property type="entry name" value="Winged helix-like DNA-binding domain superfamily/Winged helix DNA-binding domain"/>
    <property type="match status" value="1"/>
</dbReference>
<reference evidence="2" key="2">
    <citation type="journal article" date="2022" name="BMC Genomics">
        <title>Comparative genome analysis of mycobacteria focusing on tRNA and non-coding RNA.</title>
        <authorList>
            <person name="Behra P.R.K."/>
            <person name="Pettersson B.M.F."/>
            <person name="Ramesh M."/>
            <person name="Das S."/>
            <person name="Dasgupta S."/>
            <person name="Kirsebom L.A."/>
        </authorList>
    </citation>
    <scope>NUCLEOTIDE SEQUENCE</scope>
    <source>
        <strain evidence="2">DSM 44838</strain>
    </source>
</reference>
<keyword evidence="3" id="KW-1185">Reference proteome</keyword>
<protein>
    <submittedName>
        <fullName evidence="2">Helix-turn-helix domain-containing protein</fullName>
    </submittedName>
</protein>